<dbReference type="EMBL" id="CP012333">
    <property type="protein sequence ID" value="AKU95779.1"/>
    <property type="molecule type" value="Genomic_DNA"/>
</dbReference>
<accession>A0A0K1PRP1</accession>
<dbReference type="Proteomes" id="UP000064967">
    <property type="component" value="Chromosome"/>
</dbReference>
<feature type="signal peptide" evidence="2">
    <location>
        <begin position="1"/>
        <end position="22"/>
    </location>
</feature>
<feature type="region of interest" description="Disordered" evidence="1">
    <location>
        <begin position="74"/>
        <end position="115"/>
    </location>
</feature>
<feature type="chain" id="PRO_5005466219" description="Lipoprotein" evidence="2">
    <location>
        <begin position="23"/>
        <end position="115"/>
    </location>
</feature>
<evidence type="ECO:0008006" key="5">
    <source>
        <dbReference type="Google" id="ProtNLM"/>
    </source>
</evidence>
<evidence type="ECO:0000256" key="2">
    <source>
        <dbReference type="SAM" id="SignalP"/>
    </source>
</evidence>
<dbReference type="PROSITE" id="PS51257">
    <property type="entry name" value="PROKAR_LIPOPROTEIN"/>
    <property type="match status" value="1"/>
</dbReference>
<reference evidence="3 4" key="1">
    <citation type="submission" date="2015-08" db="EMBL/GenBank/DDBJ databases">
        <authorList>
            <person name="Babu N.S."/>
            <person name="Beckwith C.J."/>
            <person name="Beseler K.G."/>
            <person name="Brison A."/>
            <person name="Carone J.V."/>
            <person name="Caskin T.P."/>
            <person name="Diamond M."/>
            <person name="Durham M.E."/>
            <person name="Foxe J.M."/>
            <person name="Go M."/>
            <person name="Henderson B.A."/>
            <person name="Jones I.B."/>
            <person name="McGettigan J.A."/>
            <person name="Micheletti S.J."/>
            <person name="Nasrallah M.E."/>
            <person name="Ortiz D."/>
            <person name="Piller C.R."/>
            <person name="Privatt S.R."/>
            <person name="Schneider S.L."/>
            <person name="Sharp S."/>
            <person name="Smith T.C."/>
            <person name="Stanton J.D."/>
            <person name="Ullery H.E."/>
            <person name="Wilson R.J."/>
            <person name="Serrano M.G."/>
            <person name="Buck G."/>
            <person name="Lee V."/>
            <person name="Wang Y."/>
            <person name="Carvalho R."/>
            <person name="Voegtly L."/>
            <person name="Shi R."/>
            <person name="Duckworth R."/>
            <person name="Johnson A."/>
            <person name="Loviza R."/>
            <person name="Walstead R."/>
            <person name="Shah Z."/>
            <person name="Kiflezghi M."/>
            <person name="Wade K."/>
            <person name="Ball S.L."/>
            <person name="Bradley K.W."/>
            <person name="Asai D.J."/>
            <person name="Bowman C.A."/>
            <person name="Russell D.A."/>
            <person name="Pope W.H."/>
            <person name="Jacobs-Sera D."/>
            <person name="Hendrix R.W."/>
            <person name="Hatfull G.F."/>
        </authorList>
    </citation>
    <scope>NUCLEOTIDE SEQUENCE [LARGE SCALE GENOMIC DNA]</scope>
    <source>
        <strain evidence="3 4">DSM 27648</strain>
    </source>
</reference>
<gene>
    <name evidence="3" type="ORF">AKJ09_02443</name>
</gene>
<feature type="compositionally biased region" description="Polar residues" evidence="1">
    <location>
        <begin position="106"/>
        <end position="115"/>
    </location>
</feature>
<sequence length="115" mass="11666">MNTTRMTRKPALASFASFAVLAAVSLVLVGATGCMKKHKPASSTPTATVKCQIDMDCPLGGACQIRPGEPEGICVRAGENSPNAAPSQGPGQPPGQGPRPAPMPSVTASPNDIQL</sequence>
<proteinExistence type="predicted"/>
<dbReference type="RefSeq" id="WP_146647167.1">
    <property type="nucleotide sequence ID" value="NZ_CP012333.1"/>
</dbReference>
<dbReference type="AlphaFoldDB" id="A0A0K1PRP1"/>
<dbReference type="KEGG" id="llu:AKJ09_02443"/>
<dbReference type="STRING" id="1391654.AKJ09_02443"/>
<feature type="compositionally biased region" description="Pro residues" evidence="1">
    <location>
        <begin position="91"/>
        <end position="103"/>
    </location>
</feature>
<keyword evidence="4" id="KW-1185">Reference proteome</keyword>
<name>A0A0K1PRP1_9BACT</name>
<keyword evidence="2" id="KW-0732">Signal</keyword>
<evidence type="ECO:0000313" key="4">
    <source>
        <dbReference type="Proteomes" id="UP000064967"/>
    </source>
</evidence>
<protein>
    <recommendedName>
        <fullName evidence="5">Lipoprotein</fullName>
    </recommendedName>
</protein>
<evidence type="ECO:0000313" key="3">
    <source>
        <dbReference type="EMBL" id="AKU95779.1"/>
    </source>
</evidence>
<evidence type="ECO:0000256" key="1">
    <source>
        <dbReference type="SAM" id="MobiDB-lite"/>
    </source>
</evidence>
<organism evidence="3 4">
    <name type="scientific">Labilithrix luteola</name>
    <dbReference type="NCBI Taxonomy" id="1391654"/>
    <lineage>
        <taxon>Bacteria</taxon>
        <taxon>Pseudomonadati</taxon>
        <taxon>Myxococcota</taxon>
        <taxon>Polyangia</taxon>
        <taxon>Polyangiales</taxon>
        <taxon>Labilitrichaceae</taxon>
        <taxon>Labilithrix</taxon>
    </lineage>
</organism>